<dbReference type="EMBL" id="BAAAFI010000044">
    <property type="protein sequence ID" value="GAA0880431.1"/>
    <property type="molecule type" value="Genomic_DNA"/>
</dbReference>
<comment type="caution">
    <text evidence="1">The sequence shown here is derived from an EMBL/GenBank/DDBJ whole genome shotgun (WGS) entry which is preliminary data.</text>
</comment>
<keyword evidence="2" id="KW-1185">Reference proteome</keyword>
<gene>
    <name evidence="1" type="ORF">GCM10009119_34010</name>
</gene>
<sequence length="64" mass="7702">MAMLEYVKTILLKVSFSTYLFERELKKGIRYLVPAELEEFRDWCYASFGLSHRPILNRYFVTAF</sequence>
<protein>
    <submittedName>
        <fullName evidence="1">Uncharacterized protein</fullName>
    </submittedName>
</protein>
<organism evidence="1 2">
    <name type="scientific">Algoriphagus jejuensis</name>
    <dbReference type="NCBI Taxonomy" id="419934"/>
    <lineage>
        <taxon>Bacteria</taxon>
        <taxon>Pseudomonadati</taxon>
        <taxon>Bacteroidota</taxon>
        <taxon>Cytophagia</taxon>
        <taxon>Cytophagales</taxon>
        <taxon>Cyclobacteriaceae</taxon>
        <taxon>Algoriphagus</taxon>
    </lineage>
</organism>
<dbReference type="Proteomes" id="UP001500469">
    <property type="component" value="Unassembled WGS sequence"/>
</dbReference>
<evidence type="ECO:0000313" key="1">
    <source>
        <dbReference type="EMBL" id="GAA0880431.1"/>
    </source>
</evidence>
<proteinExistence type="predicted"/>
<name>A0ABP3YJJ2_9BACT</name>
<accession>A0ABP3YJJ2</accession>
<evidence type="ECO:0000313" key="2">
    <source>
        <dbReference type="Proteomes" id="UP001500469"/>
    </source>
</evidence>
<reference evidence="2" key="1">
    <citation type="journal article" date="2019" name="Int. J. Syst. Evol. Microbiol.">
        <title>The Global Catalogue of Microorganisms (GCM) 10K type strain sequencing project: providing services to taxonomists for standard genome sequencing and annotation.</title>
        <authorList>
            <consortium name="The Broad Institute Genomics Platform"/>
            <consortium name="The Broad Institute Genome Sequencing Center for Infectious Disease"/>
            <person name="Wu L."/>
            <person name="Ma J."/>
        </authorList>
    </citation>
    <scope>NUCLEOTIDE SEQUENCE [LARGE SCALE GENOMIC DNA]</scope>
    <source>
        <strain evidence="2">JCM 16112</strain>
    </source>
</reference>